<evidence type="ECO:0000313" key="1">
    <source>
        <dbReference type="EMBL" id="GLS43892.1"/>
    </source>
</evidence>
<dbReference type="EMBL" id="JACIDN010000002">
    <property type="protein sequence ID" value="MBB3901751.1"/>
    <property type="molecule type" value="Genomic_DNA"/>
</dbReference>
<evidence type="ECO:0008006" key="5">
    <source>
        <dbReference type="Google" id="ProtNLM"/>
    </source>
</evidence>
<reference evidence="1" key="4">
    <citation type="submission" date="2023-01" db="EMBL/GenBank/DDBJ databases">
        <title>Draft genome sequence of Methylobacterium brachythecii strain NBRC 107710.</title>
        <authorList>
            <person name="Sun Q."/>
            <person name="Mori K."/>
        </authorList>
    </citation>
    <scope>NUCLEOTIDE SEQUENCE</scope>
    <source>
        <strain evidence="1">NBRC 107710</strain>
    </source>
</reference>
<evidence type="ECO:0000313" key="3">
    <source>
        <dbReference type="Proteomes" id="UP000517759"/>
    </source>
</evidence>
<organism evidence="2 3">
    <name type="scientific">Methylobacterium brachythecii</name>
    <dbReference type="NCBI Taxonomy" id="1176177"/>
    <lineage>
        <taxon>Bacteria</taxon>
        <taxon>Pseudomonadati</taxon>
        <taxon>Pseudomonadota</taxon>
        <taxon>Alphaproteobacteria</taxon>
        <taxon>Hyphomicrobiales</taxon>
        <taxon>Methylobacteriaceae</taxon>
        <taxon>Methylobacterium</taxon>
    </lineage>
</organism>
<dbReference type="RefSeq" id="WP_183502928.1">
    <property type="nucleotide sequence ID" value="NZ_BSPG01000008.1"/>
</dbReference>
<dbReference type="Proteomes" id="UP000517759">
    <property type="component" value="Unassembled WGS sequence"/>
</dbReference>
<dbReference type="InterPro" id="IPR025227">
    <property type="entry name" value="DUF4169"/>
</dbReference>
<evidence type="ECO:0000313" key="4">
    <source>
        <dbReference type="Proteomes" id="UP001156881"/>
    </source>
</evidence>
<dbReference type="AlphaFoldDB" id="A0A7W6AG93"/>
<comment type="caution">
    <text evidence="2">The sequence shown here is derived from an EMBL/GenBank/DDBJ whole genome shotgun (WGS) entry which is preliminary data.</text>
</comment>
<dbReference type="Proteomes" id="UP001156881">
    <property type="component" value="Unassembled WGS sequence"/>
</dbReference>
<gene>
    <name evidence="1" type="ORF">GCM10007884_18780</name>
    <name evidence="2" type="ORF">GGR33_001237</name>
</gene>
<dbReference type="Pfam" id="PF13770">
    <property type="entry name" value="DUF4169"/>
    <property type="match status" value="1"/>
</dbReference>
<reference evidence="1" key="1">
    <citation type="journal article" date="2014" name="Int. J. Syst. Evol. Microbiol.">
        <title>Complete genome of a new Firmicutes species belonging to the dominant human colonic microbiota ('Ruminococcus bicirculans') reveals two chromosomes and a selective capacity to utilize plant glucans.</title>
        <authorList>
            <consortium name="NISC Comparative Sequencing Program"/>
            <person name="Wegmann U."/>
            <person name="Louis P."/>
            <person name="Goesmann A."/>
            <person name="Henrissat B."/>
            <person name="Duncan S.H."/>
            <person name="Flint H.J."/>
        </authorList>
    </citation>
    <scope>NUCLEOTIDE SEQUENCE</scope>
    <source>
        <strain evidence="1">NBRC 107710</strain>
    </source>
</reference>
<evidence type="ECO:0000313" key="2">
    <source>
        <dbReference type="EMBL" id="MBB3901751.1"/>
    </source>
</evidence>
<keyword evidence="4" id="KW-1185">Reference proteome</keyword>
<reference evidence="4" key="2">
    <citation type="journal article" date="2019" name="Int. J. Syst. Evol. Microbiol.">
        <title>The Global Catalogue of Microorganisms (GCM) 10K type strain sequencing project: providing services to taxonomists for standard genome sequencing and annotation.</title>
        <authorList>
            <consortium name="The Broad Institute Genomics Platform"/>
            <consortium name="The Broad Institute Genome Sequencing Center for Infectious Disease"/>
            <person name="Wu L."/>
            <person name="Ma J."/>
        </authorList>
    </citation>
    <scope>NUCLEOTIDE SEQUENCE [LARGE SCALE GENOMIC DNA]</scope>
    <source>
        <strain evidence="4">NBRC 107710</strain>
    </source>
</reference>
<accession>A0A7W6AG93</accession>
<dbReference type="EMBL" id="BSPG01000008">
    <property type="protein sequence ID" value="GLS43892.1"/>
    <property type="molecule type" value="Genomic_DNA"/>
</dbReference>
<name>A0A7W6AG93_9HYPH</name>
<proteinExistence type="predicted"/>
<reference evidence="2 3" key="3">
    <citation type="submission" date="2020-08" db="EMBL/GenBank/DDBJ databases">
        <title>Genomic Encyclopedia of Type Strains, Phase IV (KMG-IV): sequencing the most valuable type-strain genomes for metagenomic binning, comparative biology and taxonomic classification.</title>
        <authorList>
            <person name="Goeker M."/>
        </authorList>
    </citation>
    <scope>NUCLEOTIDE SEQUENCE [LARGE SCALE GENOMIC DNA]</scope>
    <source>
        <strain evidence="2 3">DSM 24105</strain>
    </source>
</reference>
<protein>
    <recommendedName>
        <fullName evidence="5">DUF4169 domain-containing protein</fullName>
    </recommendedName>
</protein>
<sequence length="62" mass="7131">MAEIINLNQFRKARDKAEKQARAAENRIVFGRPKKAKTLAEKKAAIETERLEGHRLKSPDEE</sequence>